<comment type="caution">
    <text evidence="2">The sequence shown here is derived from an EMBL/GenBank/DDBJ whole genome shotgun (WGS) entry which is preliminary data.</text>
</comment>
<dbReference type="Proteomes" id="UP000534783">
    <property type="component" value="Unassembled WGS sequence"/>
</dbReference>
<dbReference type="GO" id="GO:0003677">
    <property type="term" value="F:DNA binding"/>
    <property type="evidence" value="ECO:0007669"/>
    <property type="project" value="InterPro"/>
</dbReference>
<evidence type="ECO:0000313" key="2">
    <source>
        <dbReference type="EMBL" id="NKE71259.1"/>
    </source>
</evidence>
<dbReference type="InterPro" id="IPR009061">
    <property type="entry name" value="DNA-bd_dom_put_sf"/>
</dbReference>
<proteinExistence type="predicted"/>
<dbReference type="EMBL" id="VTOW01000002">
    <property type="protein sequence ID" value="NKE71259.1"/>
    <property type="molecule type" value="Genomic_DNA"/>
</dbReference>
<reference evidence="2 3" key="1">
    <citation type="journal article" date="2020" name="Nature">
        <title>Bacterial chemolithoautotrophy via manganese oxidation.</title>
        <authorList>
            <person name="Yu H."/>
            <person name="Leadbetter J.R."/>
        </authorList>
    </citation>
    <scope>NUCLEOTIDE SEQUENCE [LARGE SCALE GENOMIC DNA]</scope>
    <source>
        <strain evidence="2 3">Mn-1</strain>
    </source>
</reference>
<keyword evidence="3" id="KW-1185">Reference proteome</keyword>
<dbReference type="InterPro" id="IPR010093">
    <property type="entry name" value="SinI_DNA-bd"/>
</dbReference>
<dbReference type="SUPFAM" id="SSF46955">
    <property type="entry name" value="Putative DNA-binding domain"/>
    <property type="match status" value="1"/>
</dbReference>
<evidence type="ECO:0000259" key="1">
    <source>
        <dbReference type="Pfam" id="PF12728"/>
    </source>
</evidence>
<name>A0A7X6IBC1_9BACT</name>
<dbReference type="InterPro" id="IPR041657">
    <property type="entry name" value="HTH_17"/>
</dbReference>
<dbReference type="NCBIfam" id="TIGR01764">
    <property type="entry name" value="excise"/>
    <property type="match status" value="1"/>
</dbReference>
<dbReference type="AlphaFoldDB" id="A0A7X6IBC1"/>
<organism evidence="2 3">
    <name type="scientific">Candidatus Manganitrophus noduliformans</name>
    <dbReference type="NCBI Taxonomy" id="2606439"/>
    <lineage>
        <taxon>Bacteria</taxon>
        <taxon>Pseudomonadati</taxon>
        <taxon>Nitrospirota</taxon>
        <taxon>Nitrospiria</taxon>
        <taxon>Candidatus Troglogloeales</taxon>
        <taxon>Candidatus Manganitrophaceae</taxon>
        <taxon>Candidatus Manganitrophus</taxon>
    </lineage>
</organism>
<feature type="domain" description="Helix-turn-helix" evidence="1">
    <location>
        <begin position="10"/>
        <end position="59"/>
    </location>
</feature>
<evidence type="ECO:0000313" key="3">
    <source>
        <dbReference type="Proteomes" id="UP000534783"/>
    </source>
</evidence>
<dbReference type="RefSeq" id="WP_168059733.1">
    <property type="nucleotide sequence ID" value="NZ_VTOW01000002.1"/>
</dbReference>
<accession>A0A7X6IBC1</accession>
<protein>
    <submittedName>
        <fullName evidence="2">Helix-turn-helix domain-containing protein</fullName>
    </submittedName>
</protein>
<gene>
    <name evidence="2" type="ORF">MNODULE_10970</name>
</gene>
<dbReference type="Pfam" id="PF12728">
    <property type="entry name" value="HTH_17"/>
    <property type="match status" value="1"/>
</dbReference>
<sequence>MENVNLARRYLRVPEASHYTGLSEATIRKWIFIKRLPSVRLGRAVLIPLEALEKMIEENYQPAEV</sequence>